<proteinExistence type="predicted"/>
<name>A0A518IFD6_9PLAN</name>
<gene>
    <name evidence="2" type="ORF">Enr17x_38700</name>
</gene>
<accession>A0A518IFD6</accession>
<evidence type="ECO:0000313" key="2">
    <source>
        <dbReference type="EMBL" id="QDV51811.1"/>
    </source>
</evidence>
<keyword evidence="3" id="KW-1185">Reference proteome</keyword>
<dbReference type="InterPro" id="IPR015943">
    <property type="entry name" value="WD40/YVTN_repeat-like_dom_sf"/>
</dbReference>
<protein>
    <submittedName>
        <fullName evidence="2">Outer membrane biogenesis protein BamB</fullName>
    </submittedName>
</protein>
<dbReference type="AlphaFoldDB" id="A0A518IFD6"/>
<evidence type="ECO:0000259" key="1">
    <source>
        <dbReference type="Pfam" id="PF13360"/>
    </source>
</evidence>
<evidence type="ECO:0000313" key="3">
    <source>
        <dbReference type="Proteomes" id="UP000318313"/>
    </source>
</evidence>
<dbReference type="EMBL" id="CP037452">
    <property type="protein sequence ID" value="QDV51811.1"/>
    <property type="molecule type" value="Genomic_DNA"/>
</dbReference>
<dbReference type="InterPro" id="IPR011047">
    <property type="entry name" value="Quinoprotein_ADH-like_sf"/>
</dbReference>
<dbReference type="Proteomes" id="UP000318313">
    <property type="component" value="Chromosome"/>
</dbReference>
<dbReference type="PANTHER" id="PTHR34512">
    <property type="entry name" value="CELL SURFACE PROTEIN"/>
    <property type="match status" value="1"/>
</dbReference>
<sequence length="316" mass="34650">MLWELGYLAPGELDYGNSPRATPLIYGKLVFLFGAFGDLHCVELATGNVVWKKNLYREYGLFEKPTWGSCSSPMIVENRLIVNPGAKEASLVALDPQTGKALWQTPGNAAAYGSLIVGKFGGRHQIVGHDAVSLGGWDVKTGARLWTVVPEFTGDFNVPTPLALDGKLLVTTENNGTRLYDFDQNGIIKPKPLAVNEDLNPDMSTPIRIGDQIFCVWNEMYCLNWKNGLKTAWYGDDNAFGDYAALITDSKRILVIGKGGTLVLIDGKAKQFKVNSRLNLFSNPGTENIFSHCALVGSRLYIRGESELICVDLAKK</sequence>
<reference evidence="2 3" key="1">
    <citation type="submission" date="2019-03" db="EMBL/GenBank/DDBJ databases">
        <title>Deep-cultivation of Planctomycetes and their phenomic and genomic characterization uncovers novel biology.</title>
        <authorList>
            <person name="Wiegand S."/>
            <person name="Jogler M."/>
            <person name="Boedeker C."/>
            <person name="Pinto D."/>
            <person name="Vollmers J."/>
            <person name="Rivas-Marin E."/>
            <person name="Kohn T."/>
            <person name="Peeters S.H."/>
            <person name="Heuer A."/>
            <person name="Rast P."/>
            <person name="Oberbeckmann S."/>
            <person name="Bunk B."/>
            <person name="Jeske O."/>
            <person name="Meyerdierks A."/>
            <person name="Storesund J.E."/>
            <person name="Kallscheuer N."/>
            <person name="Luecker S."/>
            <person name="Lage O.M."/>
            <person name="Pohl T."/>
            <person name="Merkel B.J."/>
            <person name="Hornburger P."/>
            <person name="Mueller R.-W."/>
            <person name="Bruemmer F."/>
            <person name="Labrenz M."/>
            <person name="Spormann A.M."/>
            <person name="Op den Camp H."/>
            <person name="Overmann J."/>
            <person name="Amann R."/>
            <person name="Jetten M.S.M."/>
            <person name="Mascher T."/>
            <person name="Medema M.H."/>
            <person name="Devos D.P."/>
            <person name="Kaster A.-K."/>
            <person name="Ovreas L."/>
            <person name="Rohde M."/>
            <person name="Galperin M.Y."/>
            <person name="Jogler C."/>
        </authorList>
    </citation>
    <scope>NUCLEOTIDE SEQUENCE [LARGE SCALE GENOMIC DNA]</scope>
    <source>
        <strain evidence="2 3">Enr17</strain>
    </source>
</reference>
<dbReference type="PANTHER" id="PTHR34512:SF30">
    <property type="entry name" value="OUTER MEMBRANE PROTEIN ASSEMBLY FACTOR BAMB"/>
    <property type="match status" value="1"/>
</dbReference>
<dbReference type="Pfam" id="PF13360">
    <property type="entry name" value="PQQ_2"/>
    <property type="match status" value="1"/>
</dbReference>
<dbReference type="Gene3D" id="2.130.10.10">
    <property type="entry name" value="YVTN repeat-like/Quinoprotein amine dehydrogenase"/>
    <property type="match status" value="1"/>
</dbReference>
<organism evidence="2 3">
    <name type="scientific">Gimesia fumaroli</name>
    <dbReference type="NCBI Taxonomy" id="2527976"/>
    <lineage>
        <taxon>Bacteria</taxon>
        <taxon>Pseudomonadati</taxon>
        <taxon>Planctomycetota</taxon>
        <taxon>Planctomycetia</taxon>
        <taxon>Planctomycetales</taxon>
        <taxon>Planctomycetaceae</taxon>
        <taxon>Gimesia</taxon>
    </lineage>
</organism>
<dbReference type="KEGG" id="gfm:Enr17x_38700"/>
<dbReference type="SUPFAM" id="SSF50998">
    <property type="entry name" value="Quinoprotein alcohol dehydrogenase-like"/>
    <property type="match status" value="1"/>
</dbReference>
<feature type="domain" description="Pyrrolo-quinoline quinone repeat" evidence="1">
    <location>
        <begin position="23"/>
        <end position="228"/>
    </location>
</feature>
<dbReference type="InterPro" id="IPR002372">
    <property type="entry name" value="PQQ_rpt_dom"/>
</dbReference>